<evidence type="ECO:0000313" key="1">
    <source>
        <dbReference type="EMBL" id="MFD0853207.1"/>
    </source>
</evidence>
<evidence type="ECO:0008006" key="3">
    <source>
        <dbReference type="Google" id="ProtNLM"/>
    </source>
</evidence>
<sequence>MDIDSNLDGSLGNIKASHALSGDVDALDAYYQDWAASYDADVSAEGYVGPAHTVRLAAAAVADAGLEPSNLTVLDAG</sequence>
<gene>
    <name evidence="1" type="ORF">ACFQ07_13280</name>
</gene>
<comment type="caution">
    <text evidence="1">The sequence shown here is derived from an EMBL/GenBank/DDBJ whole genome shotgun (WGS) entry which is preliminary data.</text>
</comment>
<reference evidence="2" key="1">
    <citation type="journal article" date="2019" name="Int. J. Syst. Evol. Microbiol.">
        <title>The Global Catalogue of Microorganisms (GCM) 10K type strain sequencing project: providing services to taxonomists for standard genome sequencing and annotation.</title>
        <authorList>
            <consortium name="The Broad Institute Genomics Platform"/>
            <consortium name="The Broad Institute Genome Sequencing Center for Infectious Disease"/>
            <person name="Wu L."/>
            <person name="Ma J."/>
        </authorList>
    </citation>
    <scope>NUCLEOTIDE SEQUENCE [LARGE SCALE GENOMIC DNA]</scope>
    <source>
        <strain evidence="2">JCM 31696</strain>
    </source>
</reference>
<organism evidence="1 2">
    <name type="scientific">Actinomadura adrarensis</name>
    <dbReference type="NCBI Taxonomy" id="1819600"/>
    <lineage>
        <taxon>Bacteria</taxon>
        <taxon>Bacillati</taxon>
        <taxon>Actinomycetota</taxon>
        <taxon>Actinomycetes</taxon>
        <taxon>Streptosporangiales</taxon>
        <taxon>Thermomonosporaceae</taxon>
        <taxon>Actinomadura</taxon>
    </lineage>
</organism>
<name>A0ABW3CHF2_9ACTN</name>
<feature type="non-terminal residue" evidence="1">
    <location>
        <position position="77"/>
    </location>
</feature>
<proteinExistence type="predicted"/>
<evidence type="ECO:0000313" key="2">
    <source>
        <dbReference type="Proteomes" id="UP001597083"/>
    </source>
</evidence>
<accession>A0ABW3CHF2</accession>
<keyword evidence="2" id="KW-1185">Reference proteome</keyword>
<dbReference type="EMBL" id="JBHTIR010001969">
    <property type="protein sequence ID" value="MFD0853207.1"/>
    <property type="molecule type" value="Genomic_DNA"/>
</dbReference>
<protein>
    <recommendedName>
        <fullName evidence="3">SAM-dependent methyltransferase</fullName>
    </recommendedName>
</protein>
<dbReference type="Proteomes" id="UP001597083">
    <property type="component" value="Unassembled WGS sequence"/>
</dbReference>